<evidence type="ECO:0000256" key="4">
    <source>
        <dbReference type="ARBA" id="ARBA00022884"/>
    </source>
</evidence>
<dbReference type="InterPro" id="IPR019348">
    <property type="entry name" value="PPP1R21_six_helix"/>
</dbReference>
<dbReference type="SMART" id="SM01254">
    <property type="entry name" value="KLRAQ"/>
    <property type="match status" value="1"/>
</dbReference>
<dbReference type="WBParaSite" id="SMUV_0000383001-mRNA-1">
    <property type="protein sequence ID" value="SMUV_0000383001-mRNA-1"/>
    <property type="gene ID" value="SMUV_0000383001"/>
</dbReference>
<dbReference type="Proteomes" id="UP000046393">
    <property type="component" value="Unplaced"/>
</dbReference>
<evidence type="ECO:0000256" key="7">
    <source>
        <dbReference type="ARBA" id="ARBA00031617"/>
    </source>
</evidence>
<sequence length="650" mass="73476">LKSQIPVLKNAFFDEQSKNRSLTEELQAKVANMRKLESEMESLEFRNEQLLKRVESLQIEVDAAQKLPFKYKKADDDSHNTSSLNCDGDIDIIKDEFEIKIQENQFLYSKIEEMKLDFEAKLQAFKERCAELEAQLASAKGNVVDISSKKSGPSQMEKIEIDAEVCENSPSSSVDRKTIVLASDDINGTFHAILNDSIQKVHVFIQGFINLLRLLEQRSTVYPNDMVLETLPENTLLFGQRVLKTIGTLKDLCSMTENLCTKVADDECELDFSSEVADFSSAFSEVVKSFQCWSEPFKQYVELENKVSWCGINLCTSNEVWCKNFLKFLGSLHNVNKVLLELGEGAAENCINKLNESLQLLSELSKLYNQKIFDENRLPTASKRLKCLNDCIGKCIASMERNLENFILLLKLAVSSYSLKCNSATDVANEKNDIDLEVEPNSCHVDDDSTLCEMSEKGGDDIGESNNSTLIPRLNDLESELSASKSRIVDLEKERDRLQVETELLKMKLSGGGTETFETGSLLHTPSEELRLVIEFYEKRVEELAKEVQYLQGRASYYQNECVALLQHAQLSESEKDALAEELLTTKEKVSRLKDDLDTTQKGYEEQMKKLCEHMSELNAKIESQSETILSLKTNGIGGIKQGARKLLFK</sequence>
<accession>A0A0N5AHH8</accession>
<feature type="domain" description="Protein phosphatase 1 regulatory subunit 21 N-terminal" evidence="10">
    <location>
        <begin position="1"/>
        <end position="97"/>
    </location>
</feature>
<dbReference type="PANTHER" id="PTHR21448">
    <property type="entry name" value="SMOOTH MUSCLE MYOSIN HEAVY CHAIN-RELATED"/>
    <property type="match status" value="1"/>
</dbReference>
<evidence type="ECO:0000256" key="9">
    <source>
        <dbReference type="SAM" id="Coils"/>
    </source>
</evidence>
<keyword evidence="4" id="KW-0694">RNA-binding</keyword>
<dbReference type="GO" id="GO:0016020">
    <property type="term" value="C:membrane"/>
    <property type="evidence" value="ECO:0007669"/>
    <property type="project" value="TreeGrafter"/>
</dbReference>
<reference evidence="12" key="1">
    <citation type="submission" date="2017-02" db="UniProtKB">
        <authorList>
            <consortium name="WormBaseParasite"/>
        </authorList>
    </citation>
    <scope>IDENTIFICATION</scope>
</reference>
<organism evidence="11 12">
    <name type="scientific">Syphacia muris</name>
    <dbReference type="NCBI Taxonomy" id="451379"/>
    <lineage>
        <taxon>Eukaryota</taxon>
        <taxon>Metazoa</taxon>
        <taxon>Ecdysozoa</taxon>
        <taxon>Nematoda</taxon>
        <taxon>Chromadorea</taxon>
        <taxon>Rhabditida</taxon>
        <taxon>Spirurina</taxon>
        <taxon>Oxyuridomorpha</taxon>
        <taxon>Oxyuroidea</taxon>
        <taxon>Oxyuridae</taxon>
        <taxon>Syphacia</taxon>
    </lineage>
</organism>
<evidence type="ECO:0000256" key="5">
    <source>
        <dbReference type="ARBA" id="ARBA00023054"/>
    </source>
</evidence>
<protein>
    <recommendedName>
        <fullName evidence="2">Protein phosphatase 1 regulatory subunit 21</fullName>
    </recommendedName>
    <alternativeName>
        <fullName evidence="7">Coiled-coil domain-containing protein 128</fullName>
    </alternativeName>
    <alternativeName>
        <fullName evidence="8">Ferry endosomal RAB5 effector complex subunit 2</fullName>
    </alternativeName>
    <alternativeName>
        <fullName evidence="6">KLRAQ motif-containing protein 1</fullName>
    </alternativeName>
</protein>
<dbReference type="InterPro" id="IPR040024">
    <property type="entry name" value="PPP1R21"/>
</dbReference>
<dbReference type="GO" id="GO:0005769">
    <property type="term" value="C:early endosome"/>
    <property type="evidence" value="ECO:0007669"/>
    <property type="project" value="UniProtKB-SubCell"/>
</dbReference>
<evidence type="ECO:0000256" key="3">
    <source>
        <dbReference type="ARBA" id="ARBA00022753"/>
    </source>
</evidence>
<name>A0A0N5AHH8_9BILA</name>
<comment type="subcellular location">
    <subcellularLocation>
        <location evidence="1">Early endosome</location>
    </subcellularLocation>
</comment>
<feature type="coiled-coil region" evidence="9">
    <location>
        <begin position="19"/>
        <end position="67"/>
    </location>
</feature>
<dbReference type="InterPro" id="IPR049372">
    <property type="entry name" value="PPP1R21_C"/>
</dbReference>
<evidence type="ECO:0000256" key="2">
    <source>
        <dbReference type="ARBA" id="ARBA00020102"/>
    </source>
</evidence>
<dbReference type="Pfam" id="PF21636">
    <property type="entry name" value="PPP1R21_C"/>
    <property type="match status" value="1"/>
</dbReference>
<evidence type="ECO:0000313" key="11">
    <source>
        <dbReference type="Proteomes" id="UP000046393"/>
    </source>
</evidence>
<dbReference type="Pfam" id="PF10205">
    <property type="entry name" value="KLRAQ"/>
    <property type="match status" value="1"/>
</dbReference>
<evidence type="ECO:0000256" key="6">
    <source>
        <dbReference type="ARBA" id="ARBA00031361"/>
    </source>
</evidence>
<dbReference type="InterPro" id="IPR019343">
    <property type="entry name" value="PPP1R21_N"/>
</dbReference>
<proteinExistence type="predicted"/>
<dbReference type="Pfam" id="PF10212">
    <property type="entry name" value="PPP1R21_helical"/>
    <property type="match status" value="1"/>
</dbReference>
<feature type="coiled-coil region" evidence="9">
    <location>
        <begin position="474"/>
        <end position="635"/>
    </location>
</feature>
<keyword evidence="11" id="KW-1185">Reference proteome</keyword>
<evidence type="ECO:0000259" key="10">
    <source>
        <dbReference type="SMART" id="SM01254"/>
    </source>
</evidence>
<dbReference type="PANTHER" id="PTHR21448:SF0">
    <property type="entry name" value="PROTEIN PHOSPHATASE 1 REGULATORY SUBUNIT 21"/>
    <property type="match status" value="1"/>
</dbReference>
<evidence type="ECO:0000313" key="12">
    <source>
        <dbReference type="WBParaSite" id="SMUV_0000383001-mRNA-1"/>
    </source>
</evidence>
<dbReference type="GO" id="GO:0003723">
    <property type="term" value="F:RNA binding"/>
    <property type="evidence" value="ECO:0007669"/>
    <property type="project" value="UniProtKB-KW"/>
</dbReference>
<evidence type="ECO:0000256" key="8">
    <source>
        <dbReference type="ARBA" id="ARBA00044824"/>
    </source>
</evidence>
<keyword evidence="3" id="KW-0967">Endosome</keyword>
<feature type="coiled-coil region" evidence="9">
    <location>
        <begin position="108"/>
        <end position="149"/>
    </location>
</feature>
<dbReference type="STRING" id="451379.A0A0N5AHH8"/>
<keyword evidence="5 9" id="KW-0175">Coiled coil</keyword>
<dbReference type="AlphaFoldDB" id="A0A0N5AHH8"/>
<evidence type="ECO:0000256" key="1">
    <source>
        <dbReference type="ARBA" id="ARBA00004412"/>
    </source>
</evidence>